<evidence type="ECO:0000256" key="1">
    <source>
        <dbReference type="SAM" id="Phobius"/>
    </source>
</evidence>
<proteinExistence type="predicted"/>
<dbReference type="EMBL" id="JAULSO010000001">
    <property type="protein sequence ID" value="KAK3692045.1"/>
    <property type="molecule type" value="Genomic_DNA"/>
</dbReference>
<keyword evidence="1" id="KW-0812">Transmembrane</keyword>
<dbReference type="AlphaFoldDB" id="A0AAE0XER6"/>
<feature type="transmembrane region" description="Helical" evidence="1">
    <location>
        <begin position="41"/>
        <end position="62"/>
    </location>
</feature>
<name>A0AAE0XER6_9PEZI</name>
<sequence>MFALLLVSVFVCQVGVNPLFSGFGLVLYLPTFQRKGEKMGVGSLVCSLSGSRCVCLYLLILIRYA</sequence>
<reference evidence="2" key="1">
    <citation type="journal article" date="2023" name="Mol. Phylogenet. Evol.">
        <title>Genome-scale phylogeny and comparative genomics of the fungal order Sordariales.</title>
        <authorList>
            <person name="Hensen N."/>
            <person name="Bonometti L."/>
            <person name="Westerberg I."/>
            <person name="Brannstrom I.O."/>
            <person name="Guillou S."/>
            <person name="Cros-Aarteil S."/>
            <person name="Calhoun S."/>
            <person name="Haridas S."/>
            <person name="Kuo A."/>
            <person name="Mondo S."/>
            <person name="Pangilinan J."/>
            <person name="Riley R."/>
            <person name="LaButti K."/>
            <person name="Andreopoulos B."/>
            <person name="Lipzen A."/>
            <person name="Chen C."/>
            <person name="Yan M."/>
            <person name="Daum C."/>
            <person name="Ng V."/>
            <person name="Clum A."/>
            <person name="Steindorff A."/>
            <person name="Ohm R.A."/>
            <person name="Martin F."/>
            <person name="Silar P."/>
            <person name="Natvig D.O."/>
            <person name="Lalanne C."/>
            <person name="Gautier V."/>
            <person name="Ament-Velasquez S.L."/>
            <person name="Kruys A."/>
            <person name="Hutchinson M.I."/>
            <person name="Powell A.J."/>
            <person name="Barry K."/>
            <person name="Miller A.N."/>
            <person name="Grigoriev I.V."/>
            <person name="Debuchy R."/>
            <person name="Gladieux P."/>
            <person name="Hiltunen Thoren M."/>
            <person name="Johannesson H."/>
        </authorList>
    </citation>
    <scope>NUCLEOTIDE SEQUENCE</scope>
    <source>
        <strain evidence="2">CBS 314.62</strain>
    </source>
</reference>
<evidence type="ECO:0000313" key="2">
    <source>
        <dbReference type="EMBL" id="KAK3692045.1"/>
    </source>
</evidence>
<organism evidence="2 3">
    <name type="scientific">Podospora appendiculata</name>
    <dbReference type="NCBI Taxonomy" id="314037"/>
    <lineage>
        <taxon>Eukaryota</taxon>
        <taxon>Fungi</taxon>
        <taxon>Dikarya</taxon>
        <taxon>Ascomycota</taxon>
        <taxon>Pezizomycotina</taxon>
        <taxon>Sordariomycetes</taxon>
        <taxon>Sordariomycetidae</taxon>
        <taxon>Sordariales</taxon>
        <taxon>Podosporaceae</taxon>
        <taxon>Podospora</taxon>
    </lineage>
</organism>
<comment type="caution">
    <text evidence="2">The sequence shown here is derived from an EMBL/GenBank/DDBJ whole genome shotgun (WGS) entry which is preliminary data.</text>
</comment>
<keyword evidence="3" id="KW-1185">Reference proteome</keyword>
<feature type="transmembrane region" description="Helical" evidence="1">
    <location>
        <begin position="6"/>
        <end position="29"/>
    </location>
</feature>
<accession>A0AAE0XER6</accession>
<protein>
    <submittedName>
        <fullName evidence="2">Uncharacterized protein</fullName>
    </submittedName>
</protein>
<evidence type="ECO:0000313" key="3">
    <source>
        <dbReference type="Proteomes" id="UP001270362"/>
    </source>
</evidence>
<reference evidence="2" key="2">
    <citation type="submission" date="2023-06" db="EMBL/GenBank/DDBJ databases">
        <authorList>
            <consortium name="Lawrence Berkeley National Laboratory"/>
            <person name="Haridas S."/>
            <person name="Hensen N."/>
            <person name="Bonometti L."/>
            <person name="Westerberg I."/>
            <person name="Brannstrom I.O."/>
            <person name="Guillou S."/>
            <person name="Cros-Aarteil S."/>
            <person name="Calhoun S."/>
            <person name="Kuo A."/>
            <person name="Mondo S."/>
            <person name="Pangilinan J."/>
            <person name="Riley R."/>
            <person name="Labutti K."/>
            <person name="Andreopoulos B."/>
            <person name="Lipzen A."/>
            <person name="Chen C."/>
            <person name="Yanf M."/>
            <person name="Daum C."/>
            <person name="Ng V."/>
            <person name="Clum A."/>
            <person name="Steindorff A."/>
            <person name="Ohm R."/>
            <person name="Martin F."/>
            <person name="Silar P."/>
            <person name="Natvig D."/>
            <person name="Lalanne C."/>
            <person name="Gautier V."/>
            <person name="Ament-Velasquez S.L."/>
            <person name="Kruys A."/>
            <person name="Hutchinson M.I."/>
            <person name="Powell A.J."/>
            <person name="Barry K."/>
            <person name="Miller A.N."/>
            <person name="Grigoriev I.V."/>
            <person name="Debuchy R."/>
            <person name="Gladieux P."/>
            <person name="Thoren M.H."/>
            <person name="Johannesson H."/>
        </authorList>
    </citation>
    <scope>NUCLEOTIDE SEQUENCE</scope>
    <source>
        <strain evidence="2">CBS 314.62</strain>
    </source>
</reference>
<dbReference type="Proteomes" id="UP001270362">
    <property type="component" value="Unassembled WGS sequence"/>
</dbReference>
<keyword evidence="1" id="KW-1133">Transmembrane helix</keyword>
<gene>
    <name evidence="2" type="ORF">B0T22DRAFT_446271</name>
</gene>
<keyword evidence="1" id="KW-0472">Membrane</keyword>